<dbReference type="PROSITE" id="PS01187">
    <property type="entry name" value="EGF_CA"/>
    <property type="match status" value="3"/>
</dbReference>
<dbReference type="SMART" id="SM00181">
    <property type="entry name" value="EGF"/>
    <property type="match status" value="9"/>
</dbReference>
<dbReference type="Pfam" id="PF12662">
    <property type="entry name" value="cEGF"/>
    <property type="match status" value="4"/>
</dbReference>
<comment type="similarity">
    <text evidence="2">Belongs to the fibulin family.</text>
</comment>
<dbReference type="PROSITE" id="PS50026">
    <property type="entry name" value="EGF_3"/>
    <property type="match status" value="5"/>
</dbReference>
<dbReference type="Pfam" id="PF07645">
    <property type="entry name" value="EGF_CA"/>
    <property type="match status" value="3"/>
</dbReference>
<dbReference type="GeneTree" id="ENSGT00940000156047"/>
<feature type="region of interest" description="Disordered" evidence="12">
    <location>
        <begin position="839"/>
        <end position="861"/>
    </location>
</feature>
<dbReference type="InterPro" id="IPR000020">
    <property type="entry name" value="Anaphylatoxin/fibulin"/>
</dbReference>
<dbReference type="InterPro" id="IPR056612">
    <property type="entry name" value="FIBL-2_dom"/>
</dbReference>
<dbReference type="FunFam" id="2.10.25.10:FF:000010">
    <property type="entry name" value="Pro-epidermal growth factor"/>
    <property type="match status" value="1"/>
</dbReference>
<dbReference type="PANTHER" id="PTHR47333:SF4">
    <property type="entry name" value="EGF-LIKE DOMAIN-CONTAINING PROTEIN"/>
    <property type="match status" value="1"/>
</dbReference>
<evidence type="ECO:0000256" key="7">
    <source>
        <dbReference type="ARBA" id="ARBA00022737"/>
    </source>
</evidence>
<dbReference type="InterPro" id="IPR009030">
    <property type="entry name" value="Growth_fac_rcpt_cys_sf"/>
</dbReference>
<dbReference type="PANTHER" id="PTHR47333">
    <property type="entry name" value="VON WILLEBRAND FACTOR C AND EGF DOMAIN-CONTAINING PROTEIN"/>
    <property type="match status" value="1"/>
</dbReference>
<evidence type="ECO:0000256" key="10">
    <source>
        <dbReference type="ARBA" id="ARBA00023180"/>
    </source>
</evidence>
<evidence type="ECO:0000256" key="9">
    <source>
        <dbReference type="ARBA" id="ARBA00023157"/>
    </source>
</evidence>
<dbReference type="InterPro" id="IPR018097">
    <property type="entry name" value="EGF_Ca-bd_CS"/>
</dbReference>
<sequence length="1327" mass="147948">MAGETVIQSLLFKCVSLLCLGRYLCQKDCTGVDCPRLKFCIEEVLEQDACCATCLQTGCKCEGYQYYDCVQAGFHNGKVPEGESYFVDFGSTECSCPQGGGRITCHFIPCPDVPSNCIELSQPADGCAQCKRIGCTHRGQKFEAGHTFQMEPCQVCHCPNEGGPLMCYPIPNCDLLRIQKPMLPTPSEDEALEGRHSNPFMYDHEGNEDRLSQAHRFPPDENLPPAEEEPHRVDEEDYDYLPTDMPSQDILPTESSVVWVSRSENPSLLDRFDEIVKQELRERFGSHEVEVSKEKATDSLQTANEATPGLQETSTRDIVPETQNGQPVVDLLKVRNKEESLVLLKENTEPSIVSEKDVLYVVDQEHKHSHTLSEANQEHKIMHRGQVKEMDSNVSKQELLTEVDLGHKIMQRGHVQEMDSNRNNKDVLSEADPRHKTIQRGHVQEMDSNRTNKDVLSEADPGHKTMQRGHVQELDSNRNNKDVLSEADPKHKTIQRGHVQEMNSNLNKRHNVSSETESKHKNMHIIHEMDFIKKDHLSSEAGREHGSMHGANIAESSSSGLGSGRDERHSAILSTRPETPEPSTPTTVTVKIKETKEAPYVHQAKEEDGQNALRSLSRHHEDVSLNSLVEDCCKAGQKWAEGNNHCNAMAFIRQDRQSVCRTAQEQCCLAVLTESSCLAAMNAAKAGVPCDANGDECGNDSYKECCSCCTLGMHFRVAGQGCAAHEHLSYSCGNIFLSCCEEDESPSQPALRRRQRPEPTVLPDRVSDSRFPNEAFSIQDREEAANSVEDLEDVDECQLDGDRLCHQRCINTWGSYECACYPGYTLHQDGHFCVSDNPMEDNRVGQEEGRARQPPETDVPPTRTTALLNACAENGPCAHLCSVEGGQAHCSCFPGFSLMTDGRSCEDVDECALGTHNCGVGFECQNMQGSFSCQPRQRCFTGFSQDKHGNCVDVDECSSLEEPCSSGFNCINTVGSYTCQRKVILCSQGYHTSADGARCIDVDECQTGAHRCGEGQICQNLPGNYRCNCQTGYQPDLIRGTCVDINECWRYPGRLCAQTCENTPGSYRCTCTAGFSLSVDGKNCEDVNECNSNPCSQECANIYGSYQCYCRQGFFLKEDGHTCEDIDECSQSVGHLCAFKCVNVPGSYQCACPPSGYSMSPNGRTCRDIDECTNGAHNCSSTETCYNVQGGFRCLSFSCPANYRRVSDIRCERISCQDFQECQNMPLRITYYQLNFQTNIIIPALIFRIGPSPAYSGDSIIIRITRGYEENYFSTRKLNAYTGAVYLQRQVRQPRDFLIEVEMKLLRQGSFTTFLARIYVFITAHSL</sequence>
<feature type="signal peptide" evidence="13">
    <location>
        <begin position="1"/>
        <end position="21"/>
    </location>
</feature>
<evidence type="ECO:0000256" key="3">
    <source>
        <dbReference type="ARBA" id="ARBA00022525"/>
    </source>
</evidence>
<feature type="region of interest" description="Disordered" evidence="12">
    <location>
        <begin position="540"/>
        <end position="588"/>
    </location>
</feature>
<dbReference type="InterPro" id="IPR026823">
    <property type="entry name" value="cEGF"/>
</dbReference>
<accession>A0A3B3RN65</accession>
<dbReference type="FunFam" id="2.10.25.10:FF:000139">
    <property type="entry name" value="Fibulin-1"/>
    <property type="match status" value="1"/>
</dbReference>
<dbReference type="InterPro" id="IPR055088">
    <property type="entry name" value="Fibulin_C"/>
</dbReference>
<name>A0A3B3RN65_9TELE</name>
<feature type="region of interest" description="Disordered" evidence="12">
    <location>
        <begin position="204"/>
        <end position="232"/>
    </location>
</feature>
<dbReference type="PROSITE" id="PS01186">
    <property type="entry name" value="EGF_2"/>
    <property type="match status" value="4"/>
</dbReference>
<dbReference type="SUPFAM" id="SSF57184">
    <property type="entry name" value="Growth factor receptor domain"/>
    <property type="match status" value="3"/>
</dbReference>
<feature type="region of interest" description="Disordered" evidence="12">
    <location>
        <begin position="291"/>
        <end position="313"/>
    </location>
</feature>
<comment type="caution">
    <text evidence="11">Lacks conserved residue(s) required for the propagation of feature annotation.</text>
</comment>
<evidence type="ECO:0000259" key="15">
    <source>
        <dbReference type="PROSITE" id="PS50026"/>
    </source>
</evidence>
<feature type="domain" description="EGF-like" evidence="15">
    <location>
        <begin position="1086"/>
        <end position="1124"/>
    </location>
</feature>
<dbReference type="SMART" id="SM00179">
    <property type="entry name" value="EGF_CA"/>
    <property type="match status" value="9"/>
</dbReference>
<reference evidence="16" key="1">
    <citation type="submission" date="2025-08" db="UniProtKB">
        <authorList>
            <consortium name="Ensembl"/>
        </authorList>
    </citation>
    <scope>IDENTIFICATION</scope>
</reference>
<evidence type="ECO:0000259" key="14">
    <source>
        <dbReference type="PROSITE" id="PS01178"/>
    </source>
</evidence>
<dbReference type="SUPFAM" id="SSF57196">
    <property type="entry name" value="EGF/Laminin"/>
    <property type="match status" value="1"/>
</dbReference>
<dbReference type="FunFam" id="2.10.25.10:FF:000341">
    <property type="entry name" value="Fibulin 2"/>
    <property type="match status" value="1"/>
</dbReference>
<feature type="domain" description="Anaphylatoxin-like" evidence="14">
    <location>
        <begin position="708"/>
        <end position="740"/>
    </location>
</feature>
<evidence type="ECO:0000256" key="11">
    <source>
        <dbReference type="PROSITE-ProRule" id="PRU00076"/>
    </source>
</evidence>
<dbReference type="PROSITE" id="PS01178">
    <property type="entry name" value="ANAPHYLATOXIN_2"/>
    <property type="match status" value="1"/>
</dbReference>
<evidence type="ECO:0000313" key="17">
    <source>
        <dbReference type="Proteomes" id="UP000261540"/>
    </source>
</evidence>
<dbReference type="GO" id="GO:0005576">
    <property type="term" value="C:extracellular region"/>
    <property type="evidence" value="ECO:0007669"/>
    <property type="project" value="InterPro"/>
</dbReference>
<keyword evidence="3" id="KW-0964">Secreted</keyword>
<dbReference type="PROSITE" id="PS00010">
    <property type="entry name" value="ASX_HYDROXYL"/>
    <property type="match status" value="5"/>
</dbReference>
<keyword evidence="6 13" id="KW-0732">Signal</keyword>
<evidence type="ECO:0000256" key="6">
    <source>
        <dbReference type="ARBA" id="ARBA00022729"/>
    </source>
</evidence>
<proteinExistence type="inferred from homology"/>
<evidence type="ECO:0000256" key="4">
    <source>
        <dbReference type="ARBA" id="ARBA00022530"/>
    </source>
</evidence>
<dbReference type="SMART" id="SM00104">
    <property type="entry name" value="ANATO"/>
    <property type="match status" value="2"/>
</dbReference>
<dbReference type="PROSITE" id="PS01177">
    <property type="entry name" value="ANAPHYLATOXIN_1"/>
    <property type="match status" value="1"/>
</dbReference>
<evidence type="ECO:0000256" key="13">
    <source>
        <dbReference type="SAM" id="SignalP"/>
    </source>
</evidence>
<feature type="region of interest" description="Disordered" evidence="12">
    <location>
        <begin position="748"/>
        <end position="775"/>
    </location>
</feature>
<evidence type="ECO:0000256" key="1">
    <source>
        <dbReference type="ARBA" id="ARBA00004498"/>
    </source>
</evidence>
<reference evidence="16" key="2">
    <citation type="submission" date="2025-09" db="UniProtKB">
        <authorList>
            <consortium name="Ensembl"/>
        </authorList>
    </citation>
    <scope>IDENTIFICATION</scope>
</reference>
<keyword evidence="8" id="KW-0106">Calcium</keyword>
<dbReference type="Gene3D" id="2.10.25.10">
    <property type="entry name" value="Laminin"/>
    <property type="match status" value="9"/>
</dbReference>
<feature type="domain" description="EGF-like" evidence="15">
    <location>
        <begin position="1125"/>
        <end position="1167"/>
    </location>
</feature>
<comment type="subcellular location">
    <subcellularLocation>
        <location evidence="1">Secreted</location>
        <location evidence="1">Extracellular space</location>
        <location evidence="1">Extracellular matrix</location>
    </subcellularLocation>
</comment>
<evidence type="ECO:0000256" key="5">
    <source>
        <dbReference type="ARBA" id="ARBA00022536"/>
    </source>
</evidence>
<protein>
    <submittedName>
        <fullName evidence="16">Fibulin 2</fullName>
    </submittedName>
</protein>
<keyword evidence="9" id="KW-1015">Disulfide bond</keyword>
<dbReference type="FunFam" id="2.10.25.10:FF:000078">
    <property type="entry name" value="Fibulin-1"/>
    <property type="match status" value="2"/>
</dbReference>
<dbReference type="Ensembl" id="ENSPKIT00000000527.1">
    <property type="protein sequence ID" value="ENSPKIP00000019924.1"/>
    <property type="gene ID" value="ENSPKIG00000004833.1"/>
</dbReference>
<dbReference type="InterPro" id="IPR000742">
    <property type="entry name" value="EGF"/>
</dbReference>
<evidence type="ECO:0000256" key="8">
    <source>
        <dbReference type="ARBA" id="ARBA00022837"/>
    </source>
</evidence>
<dbReference type="Pfam" id="PF22914">
    <property type="entry name" value="Fibulin_C"/>
    <property type="match status" value="1"/>
</dbReference>
<dbReference type="InterPro" id="IPR052080">
    <property type="entry name" value="vWF_C/EGF_Fibrillin"/>
</dbReference>
<dbReference type="CDD" id="cd00054">
    <property type="entry name" value="EGF_CA"/>
    <property type="match status" value="6"/>
</dbReference>
<dbReference type="InterPro" id="IPR001881">
    <property type="entry name" value="EGF-like_Ca-bd_dom"/>
</dbReference>
<keyword evidence="10" id="KW-0325">Glycoprotein</keyword>
<feature type="chain" id="PRO_5017456404" evidence="13">
    <location>
        <begin position="22"/>
        <end position="1327"/>
    </location>
</feature>
<feature type="domain" description="EGF-like" evidence="15">
    <location>
        <begin position="1001"/>
        <end position="1039"/>
    </location>
</feature>
<keyword evidence="4" id="KW-0272">Extracellular matrix</keyword>
<evidence type="ECO:0000313" key="16">
    <source>
        <dbReference type="Ensembl" id="ENSPKIP00000019924.1"/>
    </source>
</evidence>
<feature type="domain" description="EGF-like" evidence="15">
    <location>
        <begin position="1044"/>
        <end position="1085"/>
    </location>
</feature>
<keyword evidence="5 11" id="KW-0245">EGF-like domain</keyword>
<keyword evidence="7" id="KW-0677">Repeat</keyword>
<keyword evidence="17" id="KW-1185">Reference proteome</keyword>
<dbReference type="Proteomes" id="UP000261540">
    <property type="component" value="Unplaced"/>
</dbReference>
<feature type="compositionally biased region" description="Basic and acidic residues" evidence="12">
    <location>
        <begin position="840"/>
        <end position="855"/>
    </location>
</feature>
<dbReference type="InterPro" id="IPR049883">
    <property type="entry name" value="NOTCH1_EGF-like"/>
</dbReference>
<dbReference type="Pfam" id="PF24532">
    <property type="entry name" value="FIBL-2"/>
    <property type="match status" value="1"/>
</dbReference>
<feature type="compositionally biased region" description="Polar residues" evidence="12">
    <location>
        <begin position="298"/>
        <end position="313"/>
    </location>
</feature>
<evidence type="ECO:0000256" key="12">
    <source>
        <dbReference type="SAM" id="MobiDB-lite"/>
    </source>
</evidence>
<feature type="domain" description="EGF-like" evidence="15">
    <location>
        <begin position="793"/>
        <end position="834"/>
    </location>
</feature>
<organism evidence="16 17">
    <name type="scientific">Paramormyrops kingsleyae</name>
    <dbReference type="NCBI Taxonomy" id="1676925"/>
    <lineage>
        <taxon>Eukaryota</taxon>
        <taxon>Metazoa</taxon>
        <taxon>Chordata</taxon>
        <taxon>Craniata</taxon>
        <taxon>Vertebrata</taxon>
        <taxon>Euteleostomi</taxon>
        <taxon>Actinopterygii</taxon>
        <taxon>Neopterygii</taxon>
        <taxon>Teleostei</taxon>
        <taxon>Osteoglossocephala</taxon>
        <taxon>Osteoglossomorpha</taxon>
        <taxon>Osteoglossiformes</taxon>
        <taxon>Mormyridae</taxon>
        <taxon>Paramormyrops</taxon>
    </lineage>
</organism>
<dbReference type="GO" id="GO:0005509">
    <property type="term" value="F:calcium ion binding"/>
    <property type="evidence" value="ECO:0007669"/>
    <property type="project" value="InterPro"/>
</dbReference>
<dbReference type="InterPro" id="IPR000152">
    <property type="entry name" value="EGF-type_Asp/Asn_hydroxyl_site"/>
</dbReference>
<evidence type="ECO:0000256" key="2">
    <source>
        <dbReference type="ARBA" id="ARBA00006127"/>
    </source>
</evidence>